<dbReference type="Gene3D" id="1.10.3210.10">
    <property type="entry name" value="Hypothetical protein af1432"/>
    <property type="match status" value="1"/>
</dbReference>
<comment type="caution">
    <text evidence="4">The sequence shown here is derived from an EMBL/GenBank/DDBJ whole genome shotgun (WGS) entry which is preliminary data.</text>
</comment>
<dbReference type="InterPro" id="IPR052340">
    <property type="entry name" value="RNase_Y/CdgJ"/>
</dbReference>
<organism evidence="4 5">
    <name type="scientific">Vibrio viridaestus</name>
    <dbReference type="NCBI Taxonomy" id="2487322"/>
    <lineage>
        <taxon>Bacteria</taxon>
        <taxon>Pseudomonadati</taxon>
        <taxon>Pseudomonadota</taxon>
        <taxon>Gammaproteobacteria</taxon>
        <taxon>Vibrionales</taxon>
        <taxon>Vibrionaceae</taxon>
        <taxon>Vibrio</taxon>
    </lineage>
</organism>
<evidence type="ECO:0000256" key="1">
    <source>
        <dbReference type="PROSITE-ProRule" id="PRU00169"/>
    </source>
</evidence>
<dbReference type="InterPro" id="IPR001789">
    <property type="entry name" value="Sig_transdc_resp-reg_receiver"/>
</dbReference>
<keyword evidence="5" id="KW-1185">Reference proteome</keyword>
<dbReference type="InterPro" id="IPR014626">
    <property type="entry name" value="Sig_transdc_resp-reg_put"/>
</dbReference>
<dbReference type="Gene3D" id="3.40.50.2300">
    <property type="match status" value="1"/>
</dbReference>
<feature type="domain" description="Response regulatory" evidence="2">
    <location>
        <begin position="10"/>
        <end position="128"/>
    </location>
</feature>
<proteinExistence type="predicted"/>
<keyword evidence="1" id="KW-0597">Phosphoprotein</keyword>
<dbReference type="PANTHER" id="PTHR33525:SF5">
    <property type="entry name" value="TWO COMPONENT SIGNAL TRANSDUCTION SYSTEM RESPONSE REGULATOR"/>
    <property type="match status" value="1"/>
</dbReference>
<dbReference type="EMBL" id="RJVQ01000008">
    <property type="protein sequence ID" value="RQW62018.1"/>
    <property type="molecule type" value="Genomic_DNA"/>
</dbReference>
<dbReference type="PIRSF" id="PIRSF036883">
    <property type="entry name" value="RR_HD-GYP_mod"/>
    <property type="match status" value="1"/>
</dbReference>
<gene>
    <name evidence="4" type="ORF">EES38_16765</name>
</gene>
<dbReference type="Pfam" id="PF00072">
    <property type="entry name" value="Response_reg"/>
    <property type="match status" value="1"/>
</dbReference>
<dbReference type="Pfam" id="PF08668">
    <property type="entry name" value="HDOD"/>
    <property type="match status" value="1"/>
</dbReference>
<protein>
    <submittedName>
        <fullName evidence="4">HDOD domain-containing protein</fullName>
    </submittedName>
</protein>
<dbReference type="PANTHER" id="PTHR33525">
    <property type="match status" value="1"/>
</dbReference>
<evidence type="ECO:0000259" key="2">
    <source>
        <dbReference type="PROSITE" id="PS50110"/>
    </source>
</evidence>
<evidence type="ECO:0000259" key="3">
    <source>
        <dbReference type="PROSITE" id="PS51833"/>
    </source>
</evidence>
<dbReference type="SUPFAM" id="SSF52172">
    <property type="entry name" value="CheY-like"/>
    <property type="match status" value="1"/>
</dbReference>
<dbReference type="PROSITE" id="PS51833">
    <property type="entry name" value="HDOD"/>
    <property type="match status" value="1"/>
</dbReference>
<evidence type="ECO:0000313" key="4">
    <source>
        <dbReference type="EMBL" id="RQW62018.1"/>
    </source>
</evidence>
<feature type="domain" description="HDOD" evidence="3">
    <location>
        <begin position="149"/>
        <end position="333"/>
    </location>
</feature>
<dbReference type="InterPro" id="IPR013976">
    <property type="entry name" value="HDOD"/>
</dbReference>
<dbReference type="Proteomes" id="UP000281112">
    <property type="component" value="Unassembled WGS sequence"/>
</dbReference>
<dbReference type="GO" id="GO:0000160">
    <property type="term" value="P:phosphorelay signal transduction system"/>
    <property type="evidence" value="ECO:0007669"/>
    <property type="project" value="InterPro"/>
</dbReference>
<dbReference type="InterPro" id="IPR011006">
    <property type="entry name" value="CheY-like_superfamily"/>
</dbReference>
<dbReference type="AlphaFoldDB" id="A0A3N9TCV4"/>
<reference evidence="4 5" key="1">
    <citation type="submission" date="2018-11" db="EMBL/GenBank/DDBJ databases">
        <title>Vibrio LJC006 sp. nov., isolated from seawater during the bloom of the enteromorpha.</title>
        <authorList>
            <person name="Liang J."/>
        </authorList>
    </citation>
    <scope>NUCLEOTIDE SEQUENCE [LARGE SCALE GENOMIC DNA]</scope>
    <source>
        <strain evidence="4 5">LJC006</strain>
    </source>
</reference>
<dbReference type="PROSITE" id="PS50110">
    <property type="entry name" value="RESPONSE_REGULATORY"/>
    <property type="match status" value="1"/>
</dbReference>
<accession>A0A3N9TCV4</accession>
<name>A0A3N9TCV4_9VIBR</name>
<sequence length="391" mass="43750">MERRVTESMTVVCLDDDKFILKNVTKLCRSLRPDWNIKAYDDPKTWYKNWRVPPRAPIDIFICDLTLPSLRGDELLKGIVSACPNAIRVLLSEEIEESKAQTVYDYAHVVISKPFAIEDFENLFIHAERIHQLPFSHSCREKLGRCTLLPVLPKYIVELQSLLAQPNYETKQVVNVIGHEPALVAKLLQVANSSLMGFRRTTDSLVEVVNRLGASLVEAIAVSMSVKVVGNKLTAAQHESIVEQSIRSGSIARHLAKTLGRSKVEEDKVFVASLLTSIGSIALLSQDVALDQLDNSMHFQEGFADTHIAAAYLLTVWGYELEIGNMILNQQNFRFSSIDDNEVLTSIVGIAGLLSKVKTKHDFHDVVSIVPEPVQFVLIDQMQDMLGIDNE</sequence>
<dbReference type="OrthoDB" id="5755654at2"/>
<evidence type="ECO:0000313" key="5">
    <source>
        <dbReference type="Proteomes" id="UP000281112"/>
    </source>
</evidence>
<feature type="modified residue" description="4-aspartylphosphate" evidence="1">
    <location>
        <position position="64"/>
    </location>
</feature>
<dbReference type="SUPFAM" id="SSF109604">
    <property type="entry name" value="HD-domain/PDEase-like"/>
    <property type="match status" value="1"/>
</dbReference>